<reference evidence="2 3" key="1">
    <citation type="submission" date="2018-11" db="EMBL/GenBank/DDBJ databases">
        <authorList>
            <consortium name="Pathogen Informatics"/>
        </authorList>
    </citation>
    <scope>NUCLEOTIDE SEQUENCE [LARGE SCALE GENOMIC DNA]</scope>
</reference>
<feature type="region of interest" description="Disordered" evidence="1">
    <location>
        <begin position="1"/>
        <end position="37"/>
    </location>
</feature>
<dbReference type="Proteomes" id="UP000271889">
    <property type="component" value="Unassembled WGS sequence"/>
</dbReference>
<feature type="compositionally biased region" description="Basic and acidic residues" evidence="1">
    <location>
        <begin position="17"/>
        <end position="37"/>
    </location>
</feature>
<protein>
    <submittedName>
        <fullName evidence="2">Uncharacterized protein</fullName>
    </submittedName>
</protein>
<feature type="compositionally biased region" description="Acidic residues" evidence="1">
    <location>
        <begin position="1"/>
        <end position="16"/>
    </location>
</feature>
<name>A0A3P6RUF1_CYLGO</name>
<accession>A0A3P6RUF1</accession>
<proteinExistence type="predicted"/>
<sequence length="49" mass="5867">MSEDDTQGEEKEDMLEENMHEERKGYDRMGRNSEESSRVCRFCKNLIHS</sequence>
<dbReference type="AlphaFoldDB" id="A0A3P6RUF1"/>
<keyword evidence="3" id="KW-1185">Reference proteome</keyword>
<evidence type="ECO:0000313" key="2">
    <source>
        <dbReference type="EMBL" id="VDK57715.1"/>
    </source>
</evidence>
<evidence type="ECO:0000313" key="3">
    <source>
        <dbReference type="Proteomes" id="UP000271889"/>
    </source>
</evidence>
<dbReference type="EMBL" id="UYRV01010832">
    <property type="protein sequence ID" value="VDK57715.1"/>
    <property type="molecule type" value="Genomic_DNA"/>
</dbReference>
<gene>
    <name evidence="2" type="ORF">CGOC_LOCUS4085</name>
</gene>
<evidence type="ECO:0000256" key="1">
    <source>
        <dbReference type="SAM" id="MobiDB-lite"/>
    </source>
</evidence>
<organism evidence="2 3">
    <name type="scientific">Cylicostephanus goldi</name>
    <name type="common">Nematode worm</name>
    <dbReference type="NCBI Taxonomy" id="71465"/>
    <lineage>
        <taxon>Eukaryota</taxon>
        <taxon>Metazoa</taxon>
        <taxon>Ecdysozoa</taxon>
        <taxon>Nematoda</taxon>
        <taxon>Chromadorea</taxon>
        <taxon>Rhabditida</taxon>
        <taxon>Rhabditina</taxon>
        <taxon>Rhabditomorpha</taxon>
        <taxon>Strongyloidea</taxon>
        <taxon>Strongylidae</taxon>
        <taxon>Cylicostephanus</taxon>
    </lineage>
</organism>